<comment type="similarity">
    <text evidence="1">Belongs to the polysaccharide lyase 8 family.</text>
</comment>
<dbReference type="InterPro" id="IPR011013">
    <property type="entry name" value="Gal_mutarotase_sf_dom"/>
</dbReference>
<dbReference type="Proteomes" id="UP001501237">
    <property type="component" value="Unassembled WGS sequence"/>
</dbReference>
<feature type="signal peptide" evidence="4">
    <location>
        <begin position="1"/>
        <end position="27"/>
    </location>
</feature>
<organism evidence="8 9">
    <name type="scientific">Actinocorallia longicatena</name>
    <dbReference type="NCBI Taxonomy" id="111803"/>
    <lineage>
        <taxon>Bacteria</taxon>
        <taxon>Bacillati</taxon>
        <taxon>Actinomycetota</taxon>
        <taxon>Actinomycetes</taxon>
        <taxon>Streptosporangiales</taxon>
        <taxon>Thermomonosporaceae</taxon>
        <taxon>Actinocorallia</taxon>
    </lineage>
</organism>
<dbReference type="SUPFAM" id="SSF74650">
    <property type="entry name" value="Galactose mutarotase-like"/>
    <property type="match status" value="1"/>
</dbReference>
<dbReference type="EMBL" id="BAAAUV010000026">
    <property type="protein sequence ID" value="GAA3234387.1"/>
    <property type="molecule type" value="Genomic_DNA"/>
</dbReference>
<dbReference type="InterPro" id="IPR006311">
    <property type="entry name" value="TAT_signal"/>
</dbReference>
<dbReference type="PANTHER" id="PTHR38481">
    <property type="entry name" value="HYALURONATE LYASE"/>
    <property type="match status" value="1"/>
</dbReference>
<dbReference type="PANTHER" id="PTHR38481:SF1">
    <property type="entry name" value="HYALURONATE LYASE"/>
    <property type="match status" value="1"/>
</dbReference>
<dbReference type="InterPro" id="IPR014718">
    <property type="entry name" value="GH-type_carb-bd"/>
</dbReference>
<accession>A0ABP6QJT7</accession>
<keyword evidence="2 4" id="KW-0732">Signal</keyword>
<feature type="domain" description="Polysaccharide lyase family 8 central" evidence="5">
    <location>
        <begin position="416"/>
        <end position="674"/>
    </location>
</feature>
<feature type="domain" description="Polysaccharide lyase family 8 C-terminal" evidence="6">
    <location>
        <begin position="689"/>
        <end position="752"/>
    </location>
</feature>
<dbReference type="GO" id="GO:0016829">
    <property type="term" value="F:lyase activity"/>
    <property type="evidence" value="ECO:0007669"/>
    <property type="project" value="UniProtKB-KW"/>
</dbReference>
<dbReference type="InterPro" id="IPR038970">
    <property type="entry name" value="Lyase_8"/>
</dbReference>
<evidence type="ECO:0000256" key="2">
    <source>
        <dbReference type="ARBA" id="ARBA00022729"/>
    </source>
</evidence>
<evidence type="ECO:0000313" key="8">
    <source>
        <dbReference type="EMBL" id="GAA3234387.1"/>
    </source>
</evidence>
<feature type="chain" id="PRO_5046534104" evidence="4">
    <location>
        <begin position="28"/>
        <end position="777"/>
    </location>
</feature>
<dbReference type="Pfam" id="PF02884">
    <property type="entry name" value="Lyase_8_C"/>
    <property type="match status" value="1"/>
</dbReference>
<evidence type="ECO:0000259" key="7">
    <source>
        <dbReference type="Pfam" id="PF08124"/>
    </source>
</evidence>
<proteinExistence type="inferred from homology"/>
<dbReference type="PROSITE" id="PS51318">
    <property type="entry name" value="TAT"/>
    <property type="match status" value="1"/>
</dbReference>
<dbReference type="Gene3D" id="2.60.220.10">
    <property type="entry name" value="Polysaccharide lyase family 8-like, C-terminal"/>
    <property type="match status" value="1"/>
</dbReference>
<dbReference type="Gene3D" id="2.70.98.10">
    <property type="match status" value="1"/>
</dbReference>
<evidence type="ECO:0000259" key="6">
    <source>
        <dbReference type="Pfam" id="PF02884"/>
    </source>
</evidence>
<sequence length="777" mass="80989">MTLSRRMFLGSSAAVAGTMMVAPPARAADEFDALRARYRSLVLGTGFDAAAEPFKGRLAALGASAAALRSSMAPATGSLWPDLGYADPEPDTDTESYGYSAALGSSFSRLTTLATAWAQPGTGLTGDATLLAEIITGLDHLHDEVYNAGRARYGNWYNWQIGVPRELMTLCALLHDHLGAARLADWVAAVTHFVPDAAVASYTGTSTGANRVDLVRSILFTGIFGRDAARMALARDAVTPVFPLVASGDGFYADGSFVQHTWVPYTGTYGSELLGGLAAHFALLAGSTWAITTPGRQLFLDAVERSYAPFLFNGLVMDGVSGRGVSRGLAAGDPLAVQDDDHVRGHSIIAGIALLVGGASAAEAARWKGMIKGWAARDSWAPLLADPRMSVAALARVKAIVDDPAVPATPEPTGHLQFPGMDRLTHRAPGWAGSLSMSSARITHYENGNGENVRGWHTGAGMLYLWGATTGNGQYSDAFWPTADPYRMPGTTVSKKVLADGEGGTWGAARPATLWVGGATDGRYGVAGMDVKGLSSTLTARKSWFFLDDAVVCLGAGITCTDGTAVESVYDNRNLGASGTHALTVDGTVQPATPPWSATFTGASYAHLAGFAGYVFLDPRAVVIRREARTGSWHDVNAGGSTTPITRRYLTIYRHHGTDPAGSGYAYLIMPGASLAATQARAAATAWATVLANSADRQGIRVASLGVTAVNFFTAGGLGGLTVSDPCSVLVRESASGTTIAVSDPRRSATTVDVTWNGTTHAFALAGKAGVTVTKTV</sequence>
<dbReference type="RefSeq" id="WP_344836505.1">
    <property type="nucleotide sequence ID" value="NZ_BAAAUV010000026.1"/>
</dbReference>
<keyword evidence="3 8" id="KW-0456">Lyase</keyword>
<keyword evidence="9" id="KW-1185">Reference proteome</keyword>
<dbReference type="InterPro" id="IPR008929">
    <property type="entry name" value="Chondroitin_lyas"/>
</dbReference>
<feature type="domain" description="Polysaccharide lyase 8 N-terminal alpha-helical" evidence="7">
    <location>
        <begin position="42"/>
        <end position="372"/>
    </location>
</feature>
<evidence type="ECO:0000256" key="1">
    <source>
        <dbReference type="ARBA" id="ARBA00006699"/>
    </source>
</evidence>
<dbReference type="CDD" id="cd01083">
    <property type="entry name" value="GAG_Lyase"/>
    <property type="match status" value="1"/>
</dbReference>
<dbReference type="Gene3D" id="1.50.10.100">
    <property type="entry name" value="Chondroitin AC/alginate lyase"/>
    <property type="match status" value="1"/>
</dbReference>
<reference evidence="9" key="1">
    <citation type="journal article" date="2019" name="Int. J. Syst. Evol. Microbiol.">
        <title>The Global Catalogue of Microorganisms (GCM) 10K type strain sequencing project: providing services to taxonomists for standard genome sequencing and annotation.</title>
        <authorList>
            <consortium name="The Broad Institute Genomics Platform"/>
            <consortium name="The Broad Institute Genome Sequencing Center for Infectious Disease"/>
            <person name="Wu L."/>
            <person name="Ma J."/>
        </authorList>
    </citation>
    <scope>NUCLEOTIDE SEQUENCE [LARGE SCALE GENOMIC DNA]</scope>
    <source>
        <strain evidence="9">JCM 9377</strain>
    </source>
</reference>
<evidence type="ECO:0000256" key="3">
    <source>
        <dbReference type="ARBA" id="ARBA00023239"/>
    </source>
</evidence>
<dbReference type="Pfam" id="PF08124">
    <property type="entry name" value="Lyase_8_N"/>
    <property type="match status" value="1"/>
</dbReference>
<evidence type="ECO:0000256" key="4">
    <source>
        <dbReference type="SAM" id="SignalP"/>
    </source>
</evidence>
<name>A0ABP6QJT7_9ACTN</name>
<dbReference type="InterPro" id="IPR012970">
    <property type="entry name" value="Lyase_8_alpha_N"/>
</dbReference>
<dbReference type="InterPro" id="IPR011071">
    <property type="entry name" value="Lyase_8-like_C"/>
</dbReference>
<dbReference type="SUPFAM" id="SSF48230">
    <property type="entry name" value="Chondroitin AC/alginate lyase"/>
    <property type="match status" value="1"/>
</dbReference>
<protein>
    <submittedName>
        <fullName evidence="8">Polysaccharide lyase 8 family protein</fullName>
    </submittedName>
</protein>
<dbReference type="Pfam" id="PF02278">
    <property type="entry name" value="Lyase_8"/>
    <property type="match status" value="1"/>
</dbReference>
<evidence type="ECO:0000259" key="5">
    <source>
        <dbReference type="Pfam" id="PF02278"/>
    </source>
</evidence>
<dbReference type="SUPFAM" id="SSF49863">
    <property type="entry name" value="Hyaluronate lyase-like, C-terminal domain"/>
    <property type="match status" value="1"/>
</dbReference>
<dbReference type="InterPro" id="IPR004103">
    <property type="entry name" value="Lyase_8_C"/>
</dbReference>
<dbReference type="InterPro" id="IPR003159">
    <property type="entry name" value="Lyase_8_central_dom"/>
</dbReference>
<comment type="caution">
    <text evidence="8">The sequence shown here is derived from an EMBL/GenBank/DDBJ whole genome shotgun (WGS) entry which is preliminary data.</text>
</comment>
<evidence type="ECO:0000313" key="9">
    <source>
        <dbReference type="Proteomes" id="UP001501237"/>
    </source>
</evidence>
<gene>
    <name evidence="8" type="ORF">GCM10010468_67460</name>
</gene>